<accession>A0A7U3MF09</accession>
<evidence type="ECO:0000256" key="1">
    <source>
        <dbReference type="SAM" id="MobiDB-lite"/>
    </source>
</evidence>
<reference evidence="2" key="1">
    <citation type="submission" date="2019-10" db="EMBL/GenBank/DDBJ databases">
        <title>The miscellaneous mycovirome associated to the plant pathogenic fungus Erysiphe necator.</title>
        <authorList>
            <person name="Rodriguez-Romero J."/>
            <person name="Chiapello M."/>
            <person name="Cordoba L."/>
            <person name="Turina M."/>
            <person name="Ayllon M.A."/>
        </authorList>
    </citation>
    <scope>NUCLEOTIDE SEQUENCE</scope>
    <source>
        <strain evidence="2">PMS-18_DN51913_</strain>
    </source>
</reference>
<name>A0A7U3MF09_9VIRU</name>
<feature type="region of interest" description="Disordered" evidence="1">
    <location>
        <begin position="1"/>
        <end position="21"/>
    </location>
</feature>
<evidence type="ECO:0000313" key="2">
    <source>
        <dbReference type="EMBL" id="QHD64828.1"/>
    </source>
</evidence>
<sequence length="640" mass="72698">MDPKSMESDGSFHTAQSTLSGSDQSFHSVKEISDPWCNTKDVLCIGSLPCTSSLVKRYVAPCACKERHRPFSHFCKGVIDPSLRKGLNVPKIEICWNNQNIWEDKLPRELTGLDKRVHFDRLPSIWHAQTVLYKGTYWFRRLMRKDSKGRNLNGVAVLRLLAGLSFSGPEQVWQLVKLKLDPSGVSKLRNILATVDGLVMQLVLSFPMWEELLSWERMDQIINCLICQLLPDYFRKSIPENPSSFEKIKRLRGAIKEQGFNPVGDISSIDIPREMSFFKVITDFMSDRKSPIDMYRVMTMSQTRASGVPPRSVYLKSLQKIKETLTEPPDKTRYNRVCNYVAEGIDCLHQEMVEAIGSESNSERFWARVISRAKISLSDSGEFFTSSESGGKLEAARKVLSKESSIPELNLDNGQFTGRILTPEDSVGERLFHWACNTFRDRKTIYDRNVMSVRISLVAELGKYRAITVSHLAHAILLHVLSHVLLEYISEVPSSRSGIGAANHAWNFFKRLSHKNPAGNFIFEKDVYLFSTDWEEATDWLDHLISQLIVNRLCNNVGVPTWYRQTAVFALCAPRQVEEMDGDNILQCYYTTRGELMGDPVTKVILHCCHLVARFAATKQLRSLASKRTKLAKAQPSDGS</sequence>
<protein>
    <submittedName>
        <fullName evidence="2">RdRp</fullName>
    </submittedName>
</protein>
<feature type="compositionally biased region" description="Polar residues" evidence="1">
    <location>
        <begin position="11"/>
        <end position="21"/>
    </location>
</feature>
<dbReference type="EMBL" id="MN557023">
    <property type="protein sequence ID" value="QHD64828.1"/>
    <property type="molecule type" value="Genomic_RNA"/>
</dbReference>
<organism evidence="2">
    <name type="scientific">Erysiphe necator associated narnavirus 5</name>
    <dbReference type="NCBI Taxonomy" id="2695338"/>
    <lineage>
        <taxon>Viruses</taxon>
        <taxon>Riboviria</taxon>
        <taxon>Orthornavirae</taxon>
        <taxon>Lenarviricota</taxon>
        <taxon>Amabiliviricetes</taxon>
        <taxon>Wolframvirales</taxon>
        <taxon>Narnaviridae</taxon>
        <taxon>Narnavirus</taxon>
    </lineage>
</organism>
<proteinExistence type="predicted"/>